<dbReference type="Pfam" id="PF18088">
    <property type="entry name" value="Glyco_H_20C_C"/>
    <property type="match status" value="1"/>
</dbReference>
<reference evidence="5" key="2">
    <citation type="submission" date="2021-04" db="EMBL/GenBank/DDBJ databases">
        <authorList>
            <person name="Gilroy R."/>
        </authorList>
    </citation>
    <scope>NUCLEOTIDE SEQUENCE</scope>
    <source>
        <strain evidence="5">ChiBcec8-14828</strain>
    </source>
</reference>
<name>A0A9D2M3D6_9FIRM</name>
<evidence type="ECO:0000256" key="2">
    <source>
        <dbReference type="ARBA" id="ARBA00022801"/>
    </source>
</evidence>
<comment type="similarity">
    <text evidence="1">Belongs to the glycosyl hydrolase 20 family.</text>
</comment>
<dbReference type="InterPro" id="IPR041063">
    <property type="entry name" value="Glyco_H_20C_C"/>
</dbReference>
<dbReference type="Gene3D" id="3.20.20.80">
    <property type="entry name" value="Glycosidases"/>
    <property type="match status" value="1"/>
</dbReference>
<evidence type="ECO:0000313" key="5">
    <source>
        <dbReference type="EMBL" id="HJB39914.1"/>
    </source>
</evidence>
<dbReference type="EMBL" id="DWYA01000054">
    <property type="protein sequence ID" value="HJB39914.1"/>
    <property type="molecule type" value="Genomic_DNA"/>
</dbReference>
<sequence>MKWNLSTDNDALLMPGMQELYGILGIECAGDGVTVQAEKGDKLSVFEKDGAWHITYSRHVEFYRAAALVLRCMQTGQSVEEAARFESCGLMLDASRNAVPTVESVKDILRRMALMGLNLAMLYTEDTYEVPDQPYFGYLRGRYTFEELREIDDCAASLGIEAIPCVQTLAHLERVLQWPVMEKHKDANDVLLVGEKEPETYELIRAWLKAASAPFRSKRVHIGMDEAYWLGRGQYRNRYGFATTTELMRVHLEKVSAILHELGLEAMMWSDMHFSAARDEGVYHPEAELTQEILDGAPDDIGLVFWDYYHETNGAYDNMLKKHAQFRAPTIFAGGIWTWLGPAADYRKTMVTTLPALEECVRHGVKEVFATAWMDDAAECSPMAVLYGLQLFAEYCYCGKWDEEELAARFKITCEADAKAFLEMSRFNELPGETLQDQSTANFCKELLYEDPMLLVFEKDLANNAEYAVYYEKLAAEFETFAKENPRYAPMLTALSVMAKALVLRCRWRDEAPKAVRAGDRAKAGELAALAKECGAAVNEVRKAWRTQWDAINKPFGFEVLDIRLGGVMARFETAAQRMQQYADGTLAELPEFMCEKLTYLKDKDGHAICRNLWTSYVSACCVGKLV</sequence>
<dbReference type="PANTHER" id="PTHR21040">
    <property type="entry name" value="BCDNA.GH04120"/>
    <property type="match status" value="1"/>
</dbReference>
<dbReference type="Proteomes" id="UP000824209">
    <property type="component" value="Unassembled WGS sequence"/>
</dbReference>
<accession>A0A9D2M3D6</accession>
<dbReference type="PANTHER" id="PTHR21040:SF8">
    <property type="entry name" value="BCDNA.GH04120"/>
    <property type="match status" value="1"/>
</dbReference>
<dbReference type="InterPro" id="IPR015883">
    <property type="entry name" value="Glyco_hydro_20_cat"/>
</dbReference>
<dbReference type="GO" id="GO:0004563">
    <property type="term" value="F:beta-N-acetylhexosaminidase activity"/>
    <property type="evidence" value="ECO:0007669"/>
    <property type="project" value="UniProtKB-ARBA"/>
</dbReference>
<protein>
    <submittedName>
        <fullName evidence="5">Beta-N-acetylhexosaminidase</fullName>
    </submittedName>
</protein>
<dbReference type="AlphaFoldDB" id="A0A9D2M3D6"/>
<evidence type="ECO:0000259" key="3">
    <source>
        <dbReference type="Pfam" id="PF00728"/>
    </source>
</evidence>
<keyword evidence="2" id="KW-0378">Hydrolase</keyword>
<evidence type="ECO:0000313" key="6">
    <source>
        <dbReference type="Proteomes" id="UP000824209"/>
    </source>
</evidence>
<evidence type="ECO:0000256" key="1">
    <source>
        <dbReference type="ARBA" id="ARBA00006285"/>
    </source>
</evidence>
<organism evidence="5 6">
    <name type="scientific">Candidatus Ruthenibacterium avium</name>
    <dbReference type="NCBI Taxonomy" id="2838751"/>
    <lineage>
        <taxon>Bacteria</taxon>
        <taxon>Bacillati</taxon>
        <taxon>Bacillota</taxon>
        <taxon>Clostridia</taxon>
        <taxon>Eubacteriales</taxon>
        <taxon>Oscillospiraceae</taxon>
        <taxon>Ruthenibacterium</taxon>
    </lineage>
</organism>
<dbReference type="GO" id="GO:0005975">
    <property type="term" value="P:carbohydrate metabolic process"/>
    <property type="evidence" value="ECO:0007669"/>
    <property type="project" value="InterPro"/>
</dbReference>
<comment type="caution">
    <text evidence="5">The sequence shown here is derived from an EMBL/GenBank/DDBJ whole genome shotgun (WGS) entry which is preliminary data.</text>
</comment>
<dbReference type="SUPFAM" id="SSF51445">
    <property type="entry name" value="(Trans)glycosidases"/>
    <property type="match status" value="1"/>
</dbReference>
<dbReference type="Pfam" id="PF00728">
    <property type="entry name" value="Glyco_hydro_20"/>
    <property type="match status" value="1"/>
</dbReference>
<gene>
    <name evidence="5" type="ORF">H9943_05900</name>
</gene>
<feature type="domain" description="Glycoside Hydrolase 20C C-terminal" evidence="4">
    <location>
        <begin position="420"/>
        <end position="606"/>
    </location>
</feature>
<dbReference type="InterPro" id="IPR038901">
    <property type="entry name" value="HEXDC-like"/>
</dbReference>
<feature type="domain" description="Glycoside hydrolase family 20 catalytic" evidence="3">
    <location>
        <begin position="89"/>
        <end position="276"/>
    </location>
</feature>
<evidence type="ECO:0000259" key="4">
    <source>
        <dbReference type="Pfam" id="PF18088"/>
    </source>
</evidence>
<reference evidence="5" key="1">
    <citation type="journal article" date="2021" name="PeerJ">
        <title>Extensive microbial diversity within the chicken gut microbiome revealed by metagenomics and culture.</title>
        <authorList>
            <person name="Gilroy R."/>
            <person name="Ravi A."/>
            <person name="Getino M."/>
            <person name="Pursley I."/>
            <person name="Horton D.L."/>
            <person name="Alikhan N.F."/>
            <person name="Baker D."/>
            <person name="Gharbi K."/>
            <person name="Hall N."/>
            <person name="Watson M."/>
            <person name="Adriaenssens E.M."/>
            <person name="Foster-Nyarko E."/>
            <person name="Jarju S."/>
            <person name="Secka A."/>
            <person name="Antonio M."/>
            <person name="Oren A."/>
            <person name="Chaudhuri R.R."/>
            <person name="La Ragione R."/>
            <person name="Hildebrand F."/>
            <person name="Pallen M.J."/>
        </authorList>
    </citation>
    <scope>NUCLEOTIDE SEQUENCE</scope>
    <source>
        <strain evidence="5">ChiBcec8-14828</strain>
    </source>
</reference>
<proteinExistence type="inferred from homology"/>
<dbReference type="InterPro" id="IPR017853">
    <property type="entry name" value="GH"/>
</dbReference>
<dbReference type="CDD" id="cd06565">
    <property type="entry name" value="GH20_GcnA-like"/>
    <property type="match status" value="1"/>
</dbReference>
<dbReference type="Gene3D" id="1.20.120.670">
    <property type="entry name" value="N-acetyl-b-d-glucoasminidase"/>
    <property type="match status" value="1"/>
</dbReference>